<dbReference type="InParanoid" id="A0A0C9Z699"/>
<comment type="catalytic activity">
    <reaction evidence="1">
        <text>ATP + H2O = ADP + phosphate + H(+)</text>
        <dbReference type="Rhea" id="RHEA:13065"/>
        <dbReference type="ChEBI" id="CHEBI:15377"/>
        <dbReference type="ChEBI" id="CHEBI:15378"/>
        <dbReference type="ChEBI" id="CHEBI:30616"/>
        <dbReference type="ChEBI" id="CHEBI:43474"/>
        <dbReference type="ChEBI" id="CHEBI:456216"/>
        <dbReference type="EC" id="5.6.2.3"/>
    </reaction>
</comment>
<gene>
    <name evidence="3" type="ORF">CY34DRAFT_44736</name>
</gene>
<name>A0A0C9Z699_9AGAM</name>
<feature type="non-terminal residue" evidence="3">
    <location>
        <position position="1"/>
    </location>
</feature>
<sequence length="61" mass="6793">VEYLLIDEVSLLSLQLLAQIDHALRYAKEKPGQWFGGVHLIFAGDFYQFPPVGGSALYSPI</sequence>
<dbReference type="GO" id="GO:0006281">
    <property type="term" value="P:DNA repair"/>
    <property type="evidence" value="ECO:0007669"/>
    <property type="project" value="UniProtKB-KW"/>
</dbReference>
<proteinExistence type="inferred from homology"/>
<dbReference type="InterPro" id="IPR051055">
    <property type="entry name" value="PIF1_helicase"/>
</dbReference>
<keyword evidence="1" id="KW-0234">DNA repair</keyword>
<dbReference type="Proteomes" id="UP000054485">
    <property type="component" value="Unassembled WGS sequence"/>
</dbReference>
<dbReference type="EC" id="5.6.2.3" evidence="1"/>
<evidence type="ECO:0000256" key="1">
    <source>
        <dbReference type="RuleBase" id="RU363044"/>
    </source>
</evidence>
<dbReference type="STRING" id="930992.A0A0C9Z699"/>
<accession>A0A0C9Z699</accession>
<dbReference type="EMBL" id="KN836059">
    <property type="protein sequence ID" value="KIK32985.1"/>
    <property type="molecule type" value="Genomic_DNA"/>
</dbReference>
<keyword evidence="4" id="KW-1185">Reference proteome</keyword>
<dbReference type="InterPro" id="IPR010285">
    <property type="entry name" value="DNA_helicase_pif1-like_DEAD"/>
</dbReference>
<comment type="similarity">
    <text evidence="1">Belongs to the helicase family.</text>
</comment>
<dbReference type="PANTHER" id="PTHR47642">
    <property type="entry name" value="ATP-DEPENDENT DNA HELICASE"/>
    <property type="match status" value="1"/>
</dbReference>
<reference evidence="3 4" key="1">
    <citation type="submission" date="2014-04" db="EMBL/GenBank/DDBJ databases">
        <authorList>
            <consortium name="DOE Joint Genome Institute"/>
            <person name="Kuo A."/>
            <person name="Ruytinx J."/>
            <person name="Rineau F."/>
            <person name="Colpaert J."/>
            <person name="Kohler A."/>
            <person name="Nagy L.G."/>
            <person name="Floudas D."/>
            <person name="Copeland A."/>
            <person name="Barry K.W."/>
            <person name="Cichocki N."/>
            <person name="Veneault-Fourrey C."/>
            <person name="LaButti K."/>
            <person name="Lindquist E.A."/>
            <person name="Lipzen A."/>
            <person name="Lundell T."/>
            <person name="Morin E."/>
            <person name="Murat C."/>
            <person name="Sun H."/>
            <person name="Tunlid A."/>
            <person name="Henrissat B."/>
            <person name="Grigoriev I.V."/>
            <person name="Hibbett D.S."/>
            <person name="Martin F."/>
            <person name="Nordberg H.P."/>
            <person name="Cantor M.N."/>
            <person name="Hua S.X."/>
        </authorList>
    </citation>
    <scope>NUCLEOTIDE SEQUENCE [LARGE SCALE GENOMIC DNA]</scope>
    <source>
        <strain evidence="3 4">UH-Slu-Lm8-n1</strain>
    </source>
</reference>
<protein>
    <recommendedName>
        <fullName evidence="1">ATP-dependent DNA helicase</fullName>
        <ecNumber evidence="1">5.6.2.3</ecNumber>
    </recommendedName>
</protein>
<dbReference type="GO" id="GO:0005524">
    <property type="term" value="F:ATP binding"/>
    <property type="evidence" value="ECO:0007669"/>
    <property type="project" value="UniProtKB-KW"/>
</dbReference>
<dbReference type="OrthoDB" id="432234at2759"/>
<dbReference type="GO" id="GO:0016887">
    <property type="term" value="F:ATP hydrolysis activity"/>
    <property type="evidence" value="ECO:0007669"/>
    <property type="project" value="RHEA"/>
</dbReference>
<keyword evidence="1" id="KW-0378">Hydrolase</keyword>
<dbReference type="InterPro" id="IPR027417">
    <property type="entry name" value="P-loop_NTPase"/>
</dbReference>
<reference evidence="4" key="2">
    <citation type="submission" date="2015-01" db="EMBL/GenBank/DDBJ databases">
        <title>Evolutionary Origins and Diversification of the Mycorrhizal Mutualists.</title>
        <authorList>
            <consortium name="DOE Joint Genome Institute"/>
            <consortium name="Mycorrhizal Genomics Consortium"/>
            <person name="Kohler A."/>
            <person name="Kuo A."/>
            <person name="Nagy L.G."/>
            <person name="Floudas D."/>
            <person name="Copeland A."/>
            <person name="Barry K.W."/>
            <person name="Cichocki N."/>
            <person name="Veneault-Fourrey C."/>
            <person name="LaButti K."/>
            <person name="Lindquist E.A."/>
            <person name="Lipzen A."/>
            <person name="Lundell T."/>
            <person name="Morin E."/>
            <person name="Murat C."/>
            <person name="Riley R."/>
            <person name="Ohm R."/>
            <person name="Sun H."/>
            <person name="Tunlid A."/>
            <person name="Henrissat B."/>
            <person name="Grigoriev I.V."/>
            <person name="Hibbett D.S."/>
            <person name="Martin F."/>
        </authorList>
    </citation>
    <scope>NUCLEOTIDE SEQUENCE [LARGE SCALE GENOMIC DNA]</scope>
    <source>
        <strain evidence="4">UH-Slu-Lm8-n1</strain>
    </source>
</reference>
<keyword evidence="1" id="KW-0227">DNA damage</keyword>
<dbReference type="Gene3D" id="3.40.50.300">
    <property type="entry name" value="P-loop containing nucleotide triphosphate hydrolases"/>
    <property type="match status" value="1"/>
</dbReference>
<dbReference type="GO" id="GO:0000723">
    <property type="term" value="P:telomere maintenance"/>
    <property type="evidence" value="ECO:0007669"/>
    <property type="project" value="InterPro"/>
</dbReference>
<dbReference type="SUPFAM" id="SSF52540">
    <property type="entry name" value="P-loop containing nucleoside triphosphate hydrolases"/>
    <property type="match status" value="1"/>
</dbReference>
<keyword evidence="1" id="KW-0547">Nucleotide-binding</keyword>
<dbReference type="AlphaFoldDB" id="A0A0C9Z699"/>
<evidence type="ECO:0000313" key="3">
    <source>
        <dbReference type="EMBL" id="KIK32985.1"/>
    </source>
</evidence>
<keyword evidence="1" id="KW-0067">ATP-binding</keyword>
<organism evidence="3 4">
    <name type="scientific">Suillus luteus UH-Slu-Lm8-n1</name>
    <dbReference type="NCBI Taxonomy" id="930992"/>
    <lineage>
        <taxon>Eukaryota</taxon>
        <taxon>Fungi</taxon>
        <taxon>Dikarya</taxon>
        <taxon>Basidiomycota</taxon>
        <taxon>Agaricomycotina</taxon>
        <taxon>Agaricomycetes</taxon>
        <taxon>Agaricomycetidae</taxon>
        <taxon>Boletales</taxon>
        <taxon>Suillineae</taxon>
        <taxon>Suillaceae</taxon>
        <taxon>Suillus</taxon>
    </lineage>
</organism>
<feature type="non-terminal residue" evidence="3">
    <location>
        <position position="61"/>
    </location>
</feature>
<dbReference type="GO" id="GO:0006310">
    <property type="term" value="P:DNA recombination"/>
    <property type="evidence" value="ECO:0007669"/>
    <property type="project" value="UniProtKB-KW"/>
</dbReference>
<evidence type="ECO:0000313" key="4">
    <source>
        <dbReference type="Proteomes" id="UP000054485"/>
    </source>
</evidence>
<dbReference type="Pfam" id="PF05970">
    <property type="entry name" value="PIF1"/>
    <property type="match status" value="1"/>
</dbReference>
<keyword evidence="1" id="KW-0233">DNA recombination</keyword>
<dbReference type="GO" id="GO:0043139">
    <property type="term" value="F:5'-3' DNA helicase activity"/>
    <property type="evidence" value="ECO:0007669"/>
    <property type="project" value="UniProtKB-EC"/>
</dbReference>
<evidence type="ECO:0000259" key="2">
    <source>
        <dbReference type="Pfam" id="PF05970"/>
    </source>
</evidence>
<feature type="domain" description="DNA helicase Pif1-like DEAD-box helicase" evidence="2">
    <location>
        <begin position="3"/>
        <end position="53"/>
    </location>
</feature>
<comment type="cofactor">
    <cofactor evidence="1">
        <name>Mg(2+)</name>
        <dbReference type="ChEBI" id="CHEBI:18420"/>
    </cofactor>
</comment>
<dbReference type="HOGENOM" id="CLU_2929221_0_0_1"/>
<keyword evidence="1" id="KW-0347">Helicase</keyword>